<keyword evidence="3" id="KW-0862">Zinc</keyword>
<evidence type="ECO:0000313" key="7">
    <source>
        <dbReference type="EMBL" id="JAS75509.1"/>
    </source>
</evidence>
<name>A0A1B6HLF8_9HEMI</name>
<dbReference type="Gene3D" id="3.30.40.10">
    <property type="entry name" value="Zinc/RING finger domain, C3HC4 (zinc finger)"/>
    <property type="match status" value="1"/>
</dbReference>
<evidence type="ECO:0000313" key="8">
    <source>
        <dbReference type="EMBL" id="JAS86544.1"/>
    </source>
</evidence>
<accession>A0A1B6HLF8</accession>
<evidence type="ECO:0000256" key="3">
    <source>
        <dbReference type="ARBA" id="ARBA00022833"/>
    </source>
</evidence>
<dbReference type="SUPFAM" id="SSF57850">
    <property type="entry name" value="RING/U-box"/>
    <property type="match status" value="1"/>
</dbReference>
<dbReference type="Pfam" id="PF13920">
    <property type="entry name" value="zf-C3HC4_3"/>
    <property type="match status" value="1"/>
</dbReference>
<dbReference type="EMBL" id="GECU01021162">
    <property type="protein sequence ID" value="JAS86544.1"/>
    <property type="molecule type" value="Transcribed_RNA"/>
</dbReference>
<reference evidence="7" key="1">
    <citation type="submission" date="2015-11" db="EMBL/GenBank/DDBJ databases">
        <title>De novo transcriptome assembly of four potential Pierce s Disease insect vectors from Arizona vineyards.</title>
        <authorList>
            <person name="Tassone E.E."/>
        </authorList>
    </citation>
    <scope>NUCLEOTIDE SEQUENCE</scope>
</reference>
<keyword evidence="1" id="KW-0479">Metal-binding</keyword>
<dbReference type="PROSITE" id="PS50089">
    <property type="entry name" value="ZF_RING_2"/>
    <property type="match status" value="1"/>
</dbReference>
<organism evidence="7">
    <name type="scientific">Homalodisca liturata</name>
    <dbReference type="NCBI Taxonomy" id="320908"/>
    <lineage>
        <taxon>Eukaryota</taxon>
        <taxon>Metazoa</taxon>
        <taxon>Ecdysozoa</taxon>
        <taxon>Arthropoda</taxon>
        <taxon>Hexapoda</taxon>
        <taxon>Insecta</taxon>
        <taxon>Pterygota</taxon>
        <taxon>Neoptera</taxon>
        <taxon>Paraneoptera</taxon>
        <taxon>Hemiptera</taxon>
        <taxon>Auchenorrhyncha</taxon>
        <taxon>Membracoidea</taxon>
        <taxon>Cicadellidae</taxon>
        <taxon>Cicadellinae</taxon>
        <taxon>Proconiini</taxon>
        <taxon>Homalodisca</taxon>
    </lineage>
</organism>
<keyword evidence="2 4" id="KW-0863">Zinc-finger</keyword>
<dbReference type="InterPro" id="IPR001841">
    <property type="entry name" value="Znf_RING"/>
</dbReference>
<dbReference type="GO" id="GO:0008270">
    <property type="term" value="F:zinc ion binding"/>
    <property type="evidence" value="ECO:0007669"/>
    <property type="project" value="UniProtKB-KW"/>
</dbReference>
<dbReference type="PANTHER" id="PTHR42647:SF72">
    <property type="entry name" value="EF-HAND CALCIUM-BINDING DOMAIN-CONTAINING PROTEIN 4A"/>
    <property type="match status" value="1"/>
</dbReference>
<gene>
    <name evidence="8" type="ORF">g.32307</name>
    <name evidence="7" type="ORF">g.32308</name>
</gene>
<dbReference type="EMBL" id="GECU01032197">
    <property type="protein sequence ID" value="JAS75509.1"/>
    <property type="molecule type" value="Transcribed_RNA"/>
</dbReference>
<evidence type="ECO:0000259" key="6">
    <source>
        <dbReference type="PROSITE" id="PS50089"/>
    </source>
</evidence>
<evidence type="ECO:0000256" key="4">
    <source>
        <dbReference type="PROSITE-ProRule" id="PRU00175"/>
    </source>
</evidence>
<dbReference type="GO" id="GO:0004842">
    <property type="term" value="F:ubiquitin-protein transferase activity"/>
    <property type="evidence" value="ECO:0007669"/>
    <property type="project" value="TreeGrafter"/>
</dbReference>
<evidence type="ECO:0000256" key="1">
    <source>
        <dbReference type="ARBA" id="ARBA00022723"/>
    </source>
</evidence>
<dbReference type="InterPro" id="IPR013083">
    <property type="entry name" value="Znf_RING/FYVE/PHD"/>
</dbReference>
<proteinExistence type="predicted"/>
<evidence type="ECO:0000256" key="5">
    <source>
        <dbReference type="SAM" id="Phobius"/>
    </source>
</evidence>
<dbReference type="PANTHER" id="PTHR42647">
    <property type="entry name" value="SBP (S-RIBONUCLEASE BINDING PROTEIN) FAMILY PROTEIN"/>
    <property type="match status" value="1"/>
</dbReference>
<keyword evidence="5" id="KW-0472">Membrane</keyword>
<feature type="transmembrane region" description="Helical" evidence="5">
    <location>
        <begin position="19"/>
        <end position="37"/>
    </location>
</feature>
<protein>
    <recommendedName>
        <fullName evidence="6">RING-type domain-containing protein</fullName>
    </recommendedName>
</protein>
<keyword evidence="5" id="KW-0812">Transmembrane</keyword>
<sequence length="142" mass="15398">MSQQNTGAEKEEESQGSGFLSGLLLAAGGAAAVGFLAHKLVSEYKEAQSAHTSRISPLFVSGVQNQENVFKVQSGEGGRTRKDMAFYSEMPEAVKCINCREKPRKVIMNPCKHLCLCEDCGEKCYKSVSPVCPVCHRPVKGD</sequence>
<keyword evidence="5" id="KW-1133">Transmembrane helix</keyword>
<evidence type="ECO:0000256" key="2">
    <source>
        <dbReference type="ARBA" id="ARBA00022771"/>
    </source>
</evidence>
<dbReference type="AlphaFoldDB" id="A0A1B6HLF8"/>
<feature type="domain" description="RING-type" evidence="6">
    <location>
        <begin position="96"/>
        <end position="136"/>
    </location>
</feature>